<dbReference type="eggNOG" id="COG1388">
    <property type="taxonomic scope" value="Bacteria"/>
</dbReference>
<dbReference type="InterPro" id="IPR018392">
    <property type="entry name" value="LysM"/>
</dbReference>
<dbReference type="eggNOG" id="COG0741">
    <property type="taxonomic scope" value="Bacteria"/>
</dbReference>
<feature type="domain" description="LysM" evidence="1">
    <location>
        <begin position="162"/>
        <end position="205"/>
    </location>
</feature>
<dbReference type="PANTHER" id="PTHR33734:SF22">
    <property type="entry name" value="MEMBRANE-BOUND LYTIC MUREIN TRANSGLYCOSYLASE D"/>
    <property type="match status" value="1"/>
</dbReference>
<dbReference type="Gene3D" id="3.10.350.10">
    <property type="entry name" value="LysM domain"/>
    <property type="match status" value="3"/>
</dbReference>
<dbReference type="EMBL" id="AVPJ01000004">
    <property type="protein sequence ID" value="KGN33203.1"/>
    <property type="molecule type" value="Genomic_DNA"/>
</dbReference>
<evidence type="ECO:0000313" key="3">
    <source>
        <dbReference type="Proteomes" id="UP000030002"/>
    </source>
</evidence>
<dbReference type="PROSITE" id="PS51782">
    <property type="entry name" value="LYSM"/>
    <property type="match status" value="3"/>
</dbReference>
<dbReference type="PANTHER" id="PTHR33734">
    <property type="entry name" value="LYSM DOMAIN-CONTAINING GPI-ANCHORED PROTEIN 2"/>
    <property type="match status" value="1"/>
</dbReference>
<dbReference type="SUPFAM" id="SSF53955">
    <property type="entry name" value="Lysozyme-like"/>
    <property type="match status" value="1"/>
</dbReference>
<comment type="caution">
    <text evidence="2">The sequence shown here is derived from an EMBL/GenBank/DDBJ whole genome shotgun (WGS) entry which is preliminary data.</text>
</comment>
<dbReference type="InterPro" id="IPR036779">
    <property type="entry name" value="LysM_dom_sf"/>
</dbReference>
<dbReference type="Gene3D" id="1.10.530.10">
    <property type="match status" value="1"/>
</dbReference>
<name>A0A0A0J7P9_9MICO</name>
<dbReference type="Pfam" id="PF01464">
    <property type="entry name" value="SLT"/>
    <property type="match status" value="1"/>
</dbReference>
<dbReference type="SUPFAM" id="SSF54106">
    <property type="entry name" value="LysM domain"/>
    <property type="match status" value="3"/>
</dbReference>
<proteinExistence type="predicted"/>
<dbReference type="STRING" id="1385520.N802_14240"/>
<protein>
    <submittedName>
        <fullName evidence="2">Murein transglycosylase</fullName>
    </submittedName>
</protein>
<feature type="domain" description="LysM" evidence="1">
    <location>
        <begin position="96"/>
        <end position="140"/>
    </location>
</feature>
<dbReference type="SMART" id="SM00257">
    <property type="entry name" value="LysM"/>
    <property type="match status" value="3"/>
</dbReference>
<evidence type="ECO:0000313" key="2">
    <source>
        <dbReference type="EMBL" id="KGN33203.1"/>
    </source>
</evidence>
<dbReference type="Proteomes" id="UP000030002">
    <property type="component" value="Unassembled WGS sequence"/>
</dbReference>
<dbReference type="RefSeq" id="WP_052109544.1">
    <property type="nucleotide sequence ID" value="NZ_AVPJ01000004.1"/>
</dbReference>
<organism evidence="2 3">
    <name type="scientific">Knoellia sinensis KCTC 19936</name>
    <dbReference type="NCBI Taxonomy" id="1385520"/>
    <lineage>
        <taxon>Bacteria</taxon>
        <taxon>Bacillati</taxon>
        <taxon>Actinomycetota</taxon>
        <taxon>Actinomycetes</taxon>
        <taxon>Micrococcales</taxon>
        <taxon>Intrasporangiaceae</taxon>
        <taxon>Knoellia</taxon>
    </lineage>
</organism>
<dbReference type="AlphaFoldDB" id="A0A0A0J7P9"/>
<dbReference type="GO" id="GO:0008932">
    <property type="term" value="F:lytic endotransglycosylase activity"/>
    <property type="evidence" value="ECO:0007669"/>
    <property type="project" value="TreeGrafter"/>
</dbReference>
<gene>
    <name evidence="2" type="ORF">N802_14240</name>
</gene>
<dbReference type="InterPro" id="IPR008258">
    <property type="entry name" value="Transglycosylase_SLT_dom_1"/>
</dbReference>
<reference evidence="2 3" key="1">
    <citation type="submission" date="2013-08" db="EMBL/GenBank/DDBJ databases">
        <title>The genome sequence of Knoellia sinensis.</title>
        <authorList>
            <person name="Zhu W."/>
            <person name="Wang G."/>
        </authorList>
    </citation>
    <scope>NUCLEOTIDE SEQUENCE [LARGE SCALE GENOMIC DNA]</scope>
    <source>
        <strain evidence="2 3">KCTC 19936</strain>
    </source>
</reference>
<feature type="domain" description="LysM" evidence="1">
    <location>
        <begin position="32"/>
        <end position="76"/>
    </location>
</feature>
<dbReference type="InterPro" id="IPR023346">
    <property type="entry name" value="Lysozyme-like_dom_sf"/>
</dbReference>
<dbReference type="Pfam" id="PF01476">
    <property type="entry name" value="LysM"/>
    <property type="match status" value="3"/>
</dbReference>
<dbReference type="OrthoDB" id="5244690at2"/>
<sequence>MVIALPPATVPPTAVIPAHTISHATPAPSGWTTYTVRDGDTLIGLAATFRTTPQALAARNGISDARRLWTGARIQVPAPASARAKVAPRATARTVATHRVRAGETLYDIARRYGTTVPAIAKASGISPRAFIVPGQRLRLTTTAGAAKAASAKPAAARARGSVYRVRSGDTLLGIAQRYDRTVGALVKANGLRSTVIHPGQRLVLPTTAARKSAPKAPKATSANTFAGRTYPAKIVANAARNRAILAKRSVPTRAQTKAMITATARRHGVDPKLALAISLQESGWNQKQVSVANAVGIMQVIPSGGEWASSLIGRKLDLLNPQDNVTAGVVMLRALTRAAGSEDIAIAGYYQGLSSVRSKGMFTDTKSYVANVKALRGRM</sequence>
<accession>A0A0A0J7P9</accession>
<keyword evidence="3" id="KW-1185">Reference proteome</keyword>
<dbReference type="CDD" id="cd00118">
    <property type="entry name" value="LysM"/>
    <property type="match status" value="3"/>
</dbReference>
<evidence type="ECO:0000259" key="1">
    <source>
        <dbReference type="PROSITE" id="PS51782"/>
    </source>
</evidence>